<evidence type="ECO:0000259" key="1">
    <source>
        <dbReference type="Pfam" id="PF12728"/>
    </source>
</evidence>
<dbReference type="KEGG" id="fra:Francci3_1202"/>
<feature type="domain" description="Helix-turn-helix" evidence="1">
    <location>
        <begin position="42"/>
        <end position="90"/>
    </location>
</feature>
<dbReference type="InterPro" id="IPR041657">
    <property type="entry name" value="HTH_17"/>
</dbReference>
<accession>Q2JDR2</accession>
<dbReference type="Proteomes" id="UP000001937">
    <property type="component" value="Chromosome"/>
</dbReference>
<evidence type="ECO:0000313" key="3">
    <source>
        <dbReference type="Proteomes" id="UP000001937"/>
    </source>
</evidence>
<dbReference type="Pfam" id="PF12728">
    <property type="entry name" value="HTH_17"/>
    <property type="match status" value="1"/>
</dbReference>
<dbReference type="EMBL" id="CP000249">
    <property type="protein sequence ID" value="ABD10580.1"/>
    <property type="molecule type" value="Genomic_DNA"/>
</dbReference>
<reference evidence="2 3" key="1">
    <citation type="journal article" date="2007" name="Genome Res.">
        <title>Genome characteristics of facultatively symbiotic Frankia sp. strains reflect host range and host plant biogeography.</title>
        <authorList>
            <person name="Normand P."/>
            <person name="Lapierre P."/>
            <person name="Tisa L.S."/>
            <person name="Gogarten J.P."/>
            <person name="Alloisio N."/>
            <person name="Bagnarol E."/>
            <person name="Bassi C.A."/>
            <person name="Berry A.M."/>
            <person name="Bickhart D.M."/>
            <person name="Choisne N."/>
            <person name="Couloux A."/>
            <person name="Cournoyer B."/>
            <person name="Cruveiller S."/>
            <person name="Daubin V."/>
            <person name="Demange N."/>
            <person name="Francino M.P."/>
            <person name="Goltsman E."/>
            <person name="Huang Y."/>
            <person name="Kopp O.R."/>
            <person name="Labarre L."/>
            <person name="Lapidus A."/>
            <person name="Lavire C."/>
            <person name="Marechal J."/>
            <person name="Martinez M."/>
            <person name="Mastronunzio J.E."/>
            <person name="Mullin B.C."/>
            <person name="Niemann J."/>
            <person name="Pujic P."/>
            <person name="Rawnsley T."/>
            <person name="Rouy Z."/>
            <person name="Schenowitz C."/>
            <person name="Sellstedt A."/>
            <person name="Tavares F."/>
            <person name="Tomkins J.P."/>
            <person name="Vallenet D."/>
            <person name="Valverde C."/>
            <person name="Wall L.G."/>
            <person name="Wang Y."/>
            <person name="Medigue C."/>
            <person name="Benson D.R."/>
        </authorList>
    </citation>
    <scope>NUCLEOTIDE SEQUENCE [LARGE SCALE GENOMIC DNA]</scope>
    <source>
        <strain evidence="3">DSM 45818 / CECT 9043 / CcI3</strain>
    </source>
</reference>
<dbReference type="STRING" id="106370.Francci3_1202"/>
<dbReference type="InterPro" id="IPR010093">
    <property type="entry name" value="SinI_DNA-bd"/>
</dbReference>
<dbReference type="NCBIfam" id="TIGR01764">
    <property type="entry name" value="excise"/>
    <property type="match status" value="1"/>
</dbReference>
<evidence type="ECO:0000313" key="2">
    <source>
        <dbReference type="EMBL" id="ABD10580.1"/>
    </source>
</evidence>
<dbReference type="AlphaFoldDB" id="Q2JDR2"/>
<keyword evidence="2" id="KW-0238">DNA-binding</keyword>
<protein>
    <submittedName>
        <fullName evidence="2">Excisionase/Xis, DNA-binding</fullName>
    </submittedName>
</protein>
<keyword evidence="3" id="KW-1185">Reference proteome</keyword>
<dbReference type="eggNOG" id="ENOG5033IG7">
    <property type="taxonomic scope" value="Bacteria"/>
</dbReference>
<sequence length="108" mass="11622">MAQSLTSPQAGGVVLAIPARHRASTRPAAGTTSPPAPLGDILTVEQAAARMNMSVRYVRRLVAERRIAFHRIGRSIRLTSADVDAHIAAGRVESLTVSKVWRDVRSVI</sequence>
<organism evidence="2 3">
    <name type="scientific">Frankia casuarinae (strain DSM 45818 / CECT 9043 / HFP020203 / CcI3)</name>
    <dbReference type="NCBI Taxonomy" id="106370"/>
    <lineage>
        <taxon>Bacteria</taxon>
        <taxon>Bacillati</taxon>
        <taxon>Actinomycetota</taxon>
        <taxon>Actinomycetes</taxon>
        <taxon>Frankiales</taxon>
        <taxon>Frankiaceae</taxon>
        <taxon>Frankia</taxon>
    </lineage>
</organism>
<dbReference type="GO" id="GO:0003677">
    <property type="term" value="F:DNA binding"/>
    <property type="evidence" value="ECO:0007669"/>
    <property type="project" value="UniProtKB-KW"/>
</dbReference>
<dbReference type="HOGENOM" id="CLU_140176_8_0_11"/>
<proteinExistence type="predicted"/>
<gene>
    <name evidence="2" type="ordered locus">Francci3_1202</name>
</gene>
<name>Q2JDR2_FRACC</name>